<dbReference type="InterPro" id="IPR027417">
    <property type="entry name" value="P-loop_NTPase"/>
</dbReference>
<dbReference type="PROSITE" id="PS51217">
    <property type="entry name" value="UVRD_HELICASE_CTER"/>
    <property type="match status" value="1"/>
</dbReference>
<dbReference type="Pfam" id="PF00580">
    <property type="entry name" value="UvrD-helicase"/>
    <property type="match status" value="1"/>
</dbReference>
<evidence type="ECO:0000256" key="2">
    <source>
        <dbReference type="ARBA" id="ARBA00022741"/>
    </source>
</evidence>
<evidence type="ECO:0000259" key="16">
    <source>
        <dbReference type="PROSITE" id="PS51198"/>
    </source>
</evidence>
<feature type="domain" description="UvrD-like helicase ATP-binding" evidence="16">
    <location>
        <begin position="1"/>
        <end position="466"/>
    </location>
</feature>
<keyword evidence="2 14" id="KW-0547">Nucleotide-binding</keyword>
<dbReference type="AlphaFoldDB" id="A0A3E4MQZ0"/>
<keyword evidence="8" id="KW-0238">DNA-binding</keyword>
<dbReference type="InterPro" id="IPR014017">
    <property type="entry name" value="DNA_helicase_UvrD-like_C"/>
</dbReference>
<evidence type="ECO:0000256" key="4">
    <source>
        <dbReference type="ARBA" id="ARBA00022801"/>
    </source>
</evidence>
<keyword evidence="19" id="KW-1185">Reference proteome</keyword>
<name>A0A3E4MQZ0_9BACT</name>
<evidence type="ECO:0000256" key="13">
    <source>
        <dbReference type="ARBA" id="ARBA00048988"/>
    </source>
</evidence>
<sequence length="1075" mass="123819">MEQHPQLLVYKASAGSGKTFTLAVHYIRQLIEDPYAYRRILAVTFTNKATAEMKERILEQLYGIATADEGSEGYLKEIQKTSTKSVEEIRESAREALRHIIHDYSRFRIETIDSFFQSVMRNLARELELGANLSIELNNTEVLSDAVDAMIEKLDRRSPVLYWLLEYIEERIVNDRRWDVSKDIKGFGQNIFDESYIEKGEGLRRKLADPNFIPSYRDELKSIREEVLEFMKGFSEQFTGLLEMHGLTPADLKNGSRGIGSYFNKLANGKLSDDIRNATVEKCLESEENWTTKTSAHRDEIRSLAASELIPLLAEAENRRPQNNLLLNSCDLSLRYLNNLRLLAHIDEEVRLQNQVHNRFLLSDTNALLHSLIREGDASFVYEKIGTTIDTVMIDEFQDTSRMQWENFHLLLQESLAQKEGSLIVGDIKQSIYRWRSGDWKILAGLGNDRSFRIKECTLDTNWRSEARIIRFNNEFFTAACQTLNRRYQEEQGMPCAQLEQAYSDVRQRCAKKEEKGFVKVTFLQDSKERPYTEATLEQLAEEVERLTAEGIRLNEMAILVRKNRSIPDIAAYFDEHTPYRIVSDEAFRLSASLAVSMLIDGLRYLSSPDDRIALARLAVAYQQGVLRKDISLNTVLLDDPARYLPAAFQLQANELRFMPLYELLEKLFVLFDMQLIEKQDAYLCAFYDAVTEYLQNNSSELTAFIRFWDEKLNAKTIPSGEIDGIRILSIHKSKGLEYHTVLLPFCDWKMENETNNHLIWCSVAGTGKETDIPPFNRLDIVPVNYSGAMAESVYHDDYLEEKLQLWVDNLNLLYVAFTRACKNLIIFAKAGQKGTVSELLYNSLPLMQEVELPLAQENPEDDAVGEYGELCTAHDEKKAGKSNRLSSPREGVPVKMESIETHIEFKQSNRSADFIQGDDTEDTRGQYIRQGQLLHQVFAHIEKADDLPSALERLSFEGVFESEGQKQQIQGLAHWALQHPAVKDWFSGTWELYNECAIVYTDEEGQMQTRRPDRVMRKDGQVIVVDFKFGKKNEAYRAQVQEYMDLLTQMGYTHIRGFLWYVFANELEEVTLPA</sequence>
<evidence type="ECO:0000256" key="3">
    <source>
        <dbReference type="ARBA" id="ARBA00022763"/>
    </source>
</evidence>
<gene>
    <name evidence="18" type="ORF">DXD04_14180</name>
</gene>
<keyword evidence="15" id="KW-0175">Coiled coil</keyword>
<proteinExistence type="predicted"/>
<dbReference type="InterPro" id="IPR000212">
    <property type="entry name" value="DNA_helicase_UvrD/REP"/>
</dbReference>
<accession>A0A3E4MQZ0</accession>
<dbReference type="GO" id="GO:0004527">
    <property type="term" value="F:exonuclease activity"/>
    <property type="evidence" value="ECO:0007669"/>
    <property type="project" value="UniProtKB-KW"/>
</dbReference>
<evidence type="ECO:0000256" key="9">
    <source>
        <dbReference type="ARBA" id="ARBA00023204"/>
    </source>
</evidence>
<keyword evidence="7 14" id="KW-0067">ATP-binding</keyword>
<evidence type="ECO:0000256" key="6">
    <source>
        <dbReference type="ARBA" id="ARBA00022839"/>
    </source>
</evidence>
<organism evidence="18 19">
    <name type="scientific">Phocaeicola plebeius</name>
    <dbReference type="NCBI Taxonomy" id="310297"/>
    <lineage>
        <taxon>Bacteria</taxon>
        <taxon>Pseudomonadati</taxon>
        <taxon>Bacteroidota</taxon>
        <taxon>Bacteroidia</taxon>
        <taxon>Bacteroidales</taxon>
        <taxon>Bacteroidaceae</taxon>
        <taxon>Phocaeicola</taxon>
    </lineage>
</organism>
<dbReference type="EC" id="5.6.2.4" evidence="12"/>
<dbReference type="GO" id="GO:0005524">
    <property type="term" value="F:ATP binding"/>
    <property type="evidence" value="ECO:0007669"/>
    <property type="project" value="UniProtKB-UniRule"/>
</dbReference>
<dbReference type="PANTHER" id="PTHR11070">
    <property type="entry name" value="UVRD / RECB / PCRA DNA HELICASE FAMILY MEMBER"/>
    <property type="match status" value="1"/>
</dbReference>
<dbReference type="PROSITE" id="PS51198">
    <property type="entry name" value="UVRD_HELICASE_ATP_BIND"/>
    <property type="match status" value="1"/>
</dbReference>
<feature type="domain" description="UvrD-like helicase C-terminal" evidence="17">
    <location>
        <begin position="489"/>
        <end position="736"/>
    </location>
</feature>
<protein>
    <recommendedName>
        <fullName evidence="12">DNA 3'-5' helicase</fullName>
        <ecNumber evidence="12">5.6.2.4</ecNumber>
    </recommendedName>
</protein>
<dbReference type="RefSeq" id="WP_117673857.1">
    <property type="nucleotide sequence ID" value="NZ_CABOGR010000034.1"/>
</dbReference>
<feature type="binding site" evidence="14">
    <location>
        <begin position="12"/>
        <end position="19"/>
    </location>
    <ligand>
        <name>ATP</name>
        <dbReference type="ChEBI" id="CHEBI:30616"/>
    </ligand>
</feature>
<dbReference type="EMBL" id="QSQT01000034">
    <property type="protein sequence ID" value="RGK52180.1"/>
    <property type="molecule type" value="Genomic_DNA"/>
</dbReference>
<keyword evidence="10" id="KW-0413">Isomerase</keyword>
<comment type="caution">
    <text evidence="18">The sequence shown here is derived from an EMBL/GenBank/DDBJ whole genome shotgun (WGS) entry which is preliminary data.</text>
</comment>
<dbReference type="InterPro" id="IPR038726">
    <property type="entry name" value="PDDEXK_AddAB-type"/>
</dbReference>
<comment type="catalytic activity">
    <reaction evidence="13">
        <text>ATP + H2O = ADP + phosphate + H(+)</text>
        <dbReference type="Rhea" id="RHEA:13065"/>
        <dbReference type="ChEBI" id="CHEBI:15377"/>
        <dbReference type="ChEBI" id="CHEBI:15378"/>
        <dbReference type="ChEBI" id="CHEBI:30616"/>
        <dbReference type="ChEBI" id="CHEBI:43474"/>
        <dbReference type="ChEBI" id="CHEBI:456216"/>
        <dbReference type="EC" id="5.6.2.4"/>
    </reaction>
</comment>
<dbReference type="InterPro" id="IPR011604">
    <property type="entry name" value="PDDEXK-like_dom_sf"/>
</dbReference>
<dbReference type="Pfam" id="PF13361">
    <property type="entry name" value="UvrD_C"/>
    <property type="match status" value="2"/>
</dbReference>
<dbReference type="GO" id="GO:0000725">
    <property type="term" value="P:recombinational repair"/>
    <property type="evidence" value="ECO:0007669"/>
    <property type="project" value="TreeGrafter"/>
</dbReference>
<keyword evidence="3" id="KW-0227">DNA damage</keyword>
<evidence type="ECO:0000313" key="19">
    <source>
        <dbReference type="Proteomes" id="UP000260862"/>
    </source>
</evidence>
<dbReference type="Proteomes" id="UP000260862">
    <property type="component" value="Unassembled WGS sequence"/>
</dbReference>
<keyword evidence="5 14" id="KW-0347">Helicase</keyword>
<dbReference type="GO" id="GO:0003677">
    <property type="term" value="F:DNA binding"/>
    <property type="evidence" value="ECO:0007669"/>
    <property type="project" value="UniProtKB-KW"/>
</dbReference>
<evidence type="ECO:0000256" key="15">
    <source>
        <dbReference type="SAM" id="Coils"/>
    </source>
</evidence>
<dbReference type="InterPro" id="IPR014016">
    <property type="entry name" value="UvrD-like_ATP-bd"/>
</dbReference>
<keyword evidence="6" id="KW-0269">Exonuclease</keyword>
<dbReference type="SUPFAM" id="SSF52540">
    <property type="entry name" value="P-loop containing nucleoside triphosphate hydrolases"/>
    <property type="match status" value="1"/>
</dbReference>
<keyword evidence="4 14" id="KW-0378">Hydrolase</keyword>
<comment type="catalytic activity">
    <reaction evidence="11">
        <text>Couples ATP hydrolysis with the unwinding of duplex DNA by translocating in the 3'-5' direction.</text>
        <dbReference type="EC" id="5.6.2.4"/>
    </reaction>
</comment>
<evidence type="ECO:0000256" key="7">
    <source>
        <dbReference type="ARBA" id="ARBA00022840"/>
    </source>
</evidence>
<reference evidence="18 19" key="1">
    <citation type="submission" date="2018-08" db="EMBL/GenBank/DDBJ databases">
        <title>A genome reference for cultivated species of the human gut microbiota.</title>
        <authorList>
            <person name="Zou Y."/>
            <person name="Xue W."/>
            <person name="Luo G."/>
        </authorList>
    </citation>
    <scope>NUCLEOTIDE SEQUENCE [LARGE SCALE GENOMIC DNA]</scope>
    <source>
        <strain evidence="18 19">TF10-3AC</strain>
    </source>
</reference>
<evidence type="ECO:0000256" key="11">
    <source>
        <dbReference type="ARBA" id="ARBA00034617"/>
    </source>
</evidence>
<evidence type="ECO:0000256" key="10">
    <source>
        <dbReference type="ARBA" id="ARBA00023235"/>
    </source>
</evidence>
<dbReference type="GO" id="GO:0016887">
    <property type="term" value="F:ATP hydrolysis activity"/>
    <property type="evidence" value="ECO:0007669"/>
    <property type="project" value="RHEA"/>
</dbReference>
<dbReference type="GO" id="GO:0043138">
    <property type="term" value="F:3'-5' DNA helicase activity"/>
    <property type="evidence" value="ECO:0007669"/>
    <property type="project" value="UniProtKB-EC"/>
</dbReference>
<keyword evidence="1" id="KW-0540">Nuclease</keyword>
<evidence type="ECO:0000256" key="1">
    <source>
        <dbReference type="ARBA" id="ARBA00022722"/>
    </source>
</evidence>
<feature type="coiled-coil region" evidence="15">
    <location>
        <begin position="496"/>
        <end position="557"/>
    </location>
</feature>
<evidence type="ECO:0000259" key="17">
    <source>
        <dbReference type="PROSITE" id="PS51217"/>
    </source>
</evidence>
<dbReference type="Gene3D" id="3.40.50.300">
    <property type="entry name" value="P-loop containing nucleotide triphosphate hydrolases"/>
    <property type="match status" value="4"/>
</dbReference>
<evidence type="ECO:0000313" key="18">
    <source>
        <dbReference type="EMBL" id="RGK52180.1"/>
    </source>
</evidence>
<evidence type="ECO:0000256" key="12">
    <source>
        <dbReference type="ARBA" id="ARBA00034808"/>
    </source>
</evidence>
<evidence type="ECO:0000256" key="8">
    <source>
        <dbReference type="ARBA" id="ARBA00023125"/>
    </source>
</evidence>
<dbReference type="PANTHER" id="PTHR11070:SF67">
    <property type="entry name" value="DNA 3'-5' HELICASE"/>
    <property type="match status" value="1"/>
</dbReference>
<evidence type="ECO:0000256" key="14">
    <source>
        <dbReference type="PROSITE-ProRule" id="PRU00560"/>
    </source>
</evidence>
<dbReference type="GO" id="GO:0005829">
    <property type="term" value="C:cytosol"/>
    <property type="evidence" value="ECO:0007669"/>
    <property type="project" value="TreeGrafter"/>
</dbReference>
<evidence type="ECO:0000256" key="5">
    <source>
        <dbReference type="ARBA" id="ARBA00022806"/>
    </source>
</evidence>
<dbReference type="Gene3D" id="3.90.320.10">
    <property type="match status" value="1"/>
</dbReference>
<dbReference type="Pfam" id="PF12705">
    <property type="entry name" value="PDDEXK_1"/>
    <property type="match status" value="1"/>
</dbReference>
<keyword evidence="9" id="KW-0234">DNA repair</keyword>